<dbReference type="RefSeq" id="WP_012941950.1">
    <property type="nucleotide sequence ID" value="NC_013743.1"/>
</dbReference>
<evidence type="ECO:0000313" key="1">
    <source>
        <dbReference type="EMBL" id="ADB59630.1"/>
    </source>
</evidence>
<evidence type="ECO:0000313" key="2">
    <source>
        <dbReference type="Proteomes" id="UP000001903"/>
    </source>
</evidence>
<sequence>MDVTDDGNRFLPAWAVDYNYKIDLEAICYRTRKQDTENGTGDGGVEKTKEAEFRVHNHGKEDVKVGWTVNSDKQGGKANVDAKDSDSFRVTVLDDQKTSVTVTYEGEAVDTEKADTDTECTDDCDDT</sequence>
<reference evidence="1 2" key="1">
    <citation type="journal article" date="2010" name="Stand. Genomic Sci.">
        <title>Complete genome sequence of Haloterrigena turkmenica type strain (4k).</title>
        <authorList>
            <person name="Saunders E."/>
            <person name="Tindall B.J."/>
            <person name="Fahnrich R."/>
            <person name="Lapidus A."/>
            <person name="Copeland A."/>
            <person name="Del Rio T.G."/>
            <person name="Lucas S."/>
            <person name="Chen F."/>
            <person name="Tice H."/>
            <person name="Cheng J.F."/>
            <person name="Han C."/>
            <person name="Detter J.C."/>
            <person name="Bruce D."/>
            <person name="Goodwin L."/>
            <person name="Chain P."/>
            <person name="Pitluck S."/>
            <person name="Pati A."/>
            <person name="Ivanova N."/>
            <person name="Mavromatis K."/>
            <person name="Chen A."/>
            <person name="Palaniappan K."/>
            <person name="Land M."/>
            <person name="Hauser L."/>
            <person name="Chang Y.J."/>
            <person name="Jeffries C.D."/>
            <person name="Brettin T."/>
            <person name="Rohde M."/>
            <person name="Goker M."/>
            <person name="Bristow J."/>
            <person name="Eisen J.A."/>
            <person name="Markowitz V."/>
            <person name="Hugenholtz P."/>
            <person name="Klenk H.P."/>
            <person name="Kyrpides N.C."/>
        </authorList>
    </citation>
    <scope>NUCLEOTIDE SEQUENCE [LARGE SCALE GENOMIC DNA]</scope>
    <source>
        <strain evidence="2">ATCC 51198 / DSM 5511 / JCM 9101 / NCIMB 13204 / VKM B-1734 / 4k</strain>
    </source>
</reference>
<dbReference type="Proteomes" id="UP000001903">
    <property type="component" value="Chromosome"/>
</dbReference>
<organism evidence="1 2">
    <name type="scientific">Haloterrigena turkmenica (strain ATCC 51198 / DSM 5511 / JCM 9101 / NCIMB 13204 / VKM B-1734 / 4k)</name>
    <name type="common">Halococcus turkmenicus</name>
    <dbReference type="NCBI Taxonomy" id="543526"/>
    <lineage>
        <taxon>Archaea</taxon>
        <taxon>Methanobacteriati</taxon>
        <taxon>Methanobacteriota</taxon>
        <taxon>Stenosarchaea group</taxon>
        <taxon>Halobacteria</taxon>
        <taxon>Halobacteriales</taxon>
        <taxon>Natrialbaceae</taxon>
        <taxon>Haloterrigena</taxon>
    </lineage>
</organism>
<protein>
    <submittedName>
        <fullName evidence="1">Uncharacterized protein</fullName>
    </submittedName>
</protein>
<dbReference type="EMBL" id="CP001860">
    <property type="protein sequence ID" value="ADB59630.1"/>
    <property type="molecule type" value="Genomic_DNA"/>
</dbReference>
<dbReference type="HOGENOM" id="CLU_1965506_0_0_2"/>
<gene>
    <name evidence="1" type="ordered locus">Htur_0733</name>
</gene>
<dbReference type="STRING" id="543526.Htur_0733"/>
<dbReference type="AlphaFoldDB" id="D2RX18"/>
<name>D2RX18_HALTV</name>
<dbReference type="KEGG" id="htu:Htur_0733"/>
<accession>D2RX18</accession>
<dbReference type="GeneID" id="8741315"/>
<proteinExistence type="predicted"/>
<dbReference type="OrthoDB" id="186981at2157"/>
<keyword evidence="2" id="KW-1185">Reference proteome</keyword>